<organism evidence="1">
    <name type="scientific">Arundo donax</name>
    <name type="common">Giant reed</name>
    <name type="synonym">Donax arundinaceus</name>
    <dbReference type="NCBI Taxonomy" id="35708"/>
    <lineage>
        <taxon>Eukaryota</taxon>
        <taxon>Viridiplantae</taxon>
        <taxon>Streptophyta</taxon>
        <taxon>Embryophyta</taxon>
        <taxon>Tracheophyta</taxon>
        <taxon>Spermatophyta</taxon>
        <taxon>Magnoliopsida</taxon>
        <taxon>Liliopsida</taxon>
        <taxon>Poales</taxon>
        <taxon>Poaceae</taxon>
        <taxon>PACMAD clade</taxon>
        <taxon>Arundinoideae</taxon>
        <taxon>Arundineae</taxon>
        <taxon>Arundo</taxon>
    </lineage>
</organism>
<dbReference type="EMBL" id="GBRH01267909">
    <property type="protein sequence ID" value="JAD29986.1"/>
    <property type="molecule type" value="Transcribed_RNA"/>
</dbReference>
<name>A0A0A8YTT8_ARUDO</name>
<reference evidence="1" key="2">
    <citation type="journal article" date="2015" name="Data Brief">
        <title>Shoot transcriptome of the giant reed, Arundo donax.</title>
        <authorList>
            <person name="Barrero R.A."/>
            <person name="Guerrero F.D."/>
            <person name="Moolhuijzen P."/>
            <person name="Goolsby J.A."/>
            <person name="Tidwell J."/>
            <person name="Bellgard S.E."/>
            <person name="Bellgard M.I."/>
        </authorList>
    </citation>
    <scope>NUCLEOTIDE SEQUENCE</scope>
    <source>
        <tissue evidence="1">Shoot tissue taken approximately 20 cm above the soil surface</tissue>
    </source>
</reference>
<dbReference type="AlphaFoldDB" id="A0A0A8YTT8"/>
<sequence length="62" mass="6825">MEPKTKVIMDVSASLHTYLGQGQKKFVDQHGLSLRKVVGFLSCNTWGGPVQNAGYQMVSRVT</sequence>
<protein>
    <submittedName>
        <fullName evidence="1">Uncharacterized protein</fullName>
    </submittedName>
</protein>
<proteinExistence type="predicted"/>
<reference evidence="1" key="1">
    <citation type="submission" date="2014-09" db="EMBL/GenBank/DDBJ databases">
        <authorList>
            <person name="Magalhaes I.L.F."/>
            <person name="Oliveira U."/>
            <person name="Santos F.R."/>
            <person name="Vidigal T.H.D.A."/>
            <person name="Brescovit A.D."/>
            <person name="Santos A.J."/>
        </authorList>
    </citation>
    <scope>NUCLEOTIDE SEQUENCE</scope>
    <source>
        <tissue evidence="1">Shoot tissue taken approximately 20 cm above the soil surface</tissue>
    </source>
</reference>
<evidence type="ECO:0000313" key="1">
    <source>
        <dbReference type="EMBL" id="JAD29986.1"/>
    </source>
</evidence>
<accession>A0A0A8YTT8</accession>